<dbReference type="PROSITE" id="PS51273">
    <property type="entry name" value="GATASE_TYPE_1"/>
    <property type="match status" value="1"/>
</dbReference>
<dbReference type="PRINTS" id="PR00099">
    <property type="entry name" value="CPSGATASE"/>
</dbReference>
<accession>A0ABU5R8N4</accession>
<dbReference type="Proteomes" id="UP001304298">
    <property type="component" value="Unassembled WGS sequence"/>
</dbReference>
<sequence length="700" mass="75690">MNTLLIDNHDSFTYNLHHYLTEINGTEPVVVENDDPRWSASLPDGFDNMVISPGPGTPERAEDFGVCAAVVRAARLPILGICLGFQGIGVGSGAQVRRAAEPRHGRVSMVGHPGTGLFAGIPSPFRAVRYHSLVLDGIPDSLEVTARAEDGVPMGIAHRRLPLWGVQFHPESIHTEHGRLLLRNFRDLTHAWWREHRRVTPGGRGRPVLRPVKPRPAPEAAPAFQVAVRTVPTGWDGERAFHELFRGRASAFWLDSASGGRFSIMGDGTGPWARTVTADVAAGTVTVTRRGGAGPVRETIASGFFDWLDADLRRYRVTRKPDLGTGFALGWVGYLGYELKAETGGTAAHRSAIPDAELVFADRAVVLDHREGTTHVLALVPEEDPASSAAAQDAWLDETVERLRAVATTALPPPEPIPRDVSLELRYDREPYIKKIAGCQEKIAIGESYEVCLTNTAVARGAFDPWECYRLLRRISPAPFAAFLSFGDTSVLSASPERFLRVDSTGRTESAPIKGTRARGSTPEEDRLLAAELAASEKDRSENLMIVDLVRNDLSRTAVPGSVTVPSLFAVESHPTVHQLVSTITARLREGCSAVDCVRAAFPGGSMTGAPKQRSMEIIDSLEDGPRGIYSGAIGYFSLTGAADLSIVIRTAVVRPGELSYGIGGAVVALSDPDEEYEETAVKAIPLLRLLHTGFPGSRR</sequence>
<dbReference type="RefSeq" id="WP_323330182.1">
    <property type="nucleotide sequence ID" value="NZ_JAYFSI010000005.1"/>
</dbReference>
<dbReference type="Pfam" id="PF04715">
    <property type="entry name" value="Anth_synt_I_N"/>
    <property type="match status" value="1"/>
</dbReference>
<dbReference type="PANTHER" id="PTHR11236:SF18">
    <property type="entry name" value="AMINODEOXYCHORISMATE SYNTHASE"/>
    <property type="match status" value="1"/>
</dbReference>
<dbReference type="InterPro" id="IPR006805">
    <property type="entry name" value="Anth_synth_I_N"/>
</dbReference>
<dbReference type="InterPro" id="IPR005802">
    <property type="entry name" value="ADC_synth_comp_1"/>
</dbReference>
<dbReference type="Gene3D" id="3.40.50.880">
    <property type="match status" value="1"/>
</dbReference>
<evidence type="ECO:0000313" key="9">
    <source>
        <dbReference type="EMBL" id="MEA5362603.1"/>
    </source>
</evidence>
<keyword evidence="9" id="KW-0032">Aminotransferase</keyword>
<dbReference type="InterPro" id="IPR005801">
    <property type="entry name" value="ADC_synthase"/>
</dbReference>
<evidence type="ECO:0000259" key="7">
    <source>
        <dbReference type="Pfam" id="PF00425"/>
    </source>
</evidence>
<name>A0ABU5R8N4_9PSEU</name>
<evidence type="ECO:0000256" key="1">
    <source>
        <dbReference type="ARBA" id="ARBA00005970"/>
    </source>
</evidence>
<dbReference type="Gene3D" id="3.60.120.10">
    <property type="entry name" value="Anthranilate synthase"/>
    <property type="match status" value="1"/>
</dbReference>
<keyword evidence="10" id="KW-1185">Reference proteome</keyword>
<feature type="domain" description="Anthranilate synthase component I N-terminal" evidence="8">
    <location>
        <begin position="246"/>
        <end position="375"/>
    </location>
</feature>
<dbReference type="Pfam" id="PF00117">
    <property type="entry name" value="GATase"/>
    <property type="match status" value="1"/>
</dbReference>
<evidence type="ECO:0000256" key="5">
    <source>
        <dbReference type="SAM" id="MobiDB-lite"/>
    </source>
</evidence>
<comment type="similarity">
    <text evidence="1">In the C-terminal section; belongs to the anthranilate synthase component I family.</text>
</comment>
<dbReference type="InterPro" id="IPR017926">
    <property type="entry name" value="GATASE"/>
</dbReference>
<dbReference type="GO" id="GO:0046820">
    <property type="term" value="F:4-amino-4-deoxychorismate synthase activity"/>
    <property type="evidence" value="ECO:0007669"/>
    <property type="project" value="UniProtKB-EC"/>
</dbReference>
<keyword evidence="3 9" id="KW-0808">Transferase</keyword>
<evidence type="ECO:0000259" key="6">
    <source>
        <dbReference type="Pfam" id="PF00117"/>
    </source>
</evidence>
<dbReference type="SUPFAM" id="SSF56322">
    <property type="entry name" value="ADC synthase"/>
    <property type="match status" value="1"/>
</dbReference>
<dbReference type="EMBL" id="JAYFSI010000005">
    <property type="protein sequence ID" value="MEA5362603.1"/>
    <property type="molecule type" value="Genomic_DNA"/>
</dbReference>
<feature type="domain" description="Glutamine amidotransferase" evidence="6">
    <location>
        <begin position="4"/>
        <end position="185"/>
    </location>
</feature>
<organism evidence="9 10">
    <name type="scientific">Amycolatopsis heterodermiae</name>
    <dbReference type="NCBI Taxonomy" id="3110235"/>
    <lineage>
        <taxon>Bacteria</taxon>
        <taxon>Bacillati</taxon>
        <taxon>Actinomycetota</taxon>
        <taxon>Actinomycetes</taxon>
        <taxon>Pseudonocardiales</taxon>
        <taxon>Pseudonocardiaceae</taxon>
        <taxon>Amycolatopsis</taxon>
    </lineage>
</organism>
<feature type="region of interest" description="Disordered" evidence="5">
    <location>
        <begin position="503"/>
        <end position="523"/>
    </location>
</feature>
<evidence type="ECO:0000256" key="4">
    <source>
        <dbReference type="ARBA" id="ARBA00022962"/>
    </source>
</evidence>
<dbReference type="NCBIfam" id="TIGR00553">
    <property type="entry name" value="pabB"/>
    <property type="match status" value="1"/>
</dbReference>
<evidence type="ECO:0000313" key="10">
    <source>
        <dbReference type="Proteomes" id="UP001304298"/>
    </source>
</evidence>
<gene>
    <name evidence="9" type="primary">pabB</name>
    <name evidence="9" type="ORF">VA596_23915</name>
</gene>
<feature type="domain" description="Chorismate-utilising enzyme C-terminal" evidence="7">
    <location>
        <begin position="429"/>
        <end position="683"/>
    </location>
</feature>
<comment type="caution">
    <text evidence="9">The sequence shown here is derived from an EMBL/GenBank/DDBJ whole genome shotgun (WGS) entry which is preliminary data.</text>
</comment>
<dbReference type="Pfam" id="PF00425">
    <property type="entry name" value="Chorismate_bind"/>
    <property type="match status" value="1"/>
</dbReference>
<evidence type="ECO:0000256" key="3">
    <source>
        <dbReference type="ARBA" id="ARBA00022679"/>
    </source>
</evidence>
<protein>
    <recommendedName>
        <fullName evidence="2">aminodeoxychorismate synthase</fullName>
        <ecNumber evidence="2">2.6.1.85</ecNumber>
    </recommendedName>
</protein>
<dbReference type="SUPFAM" id="SSF52317">
    <property type="entry name" value="Class I glutamine amidotransferase-like"/>
    <property type="match status" value="1"/>
</dbReference>
<dbReference type="NCBIfam" id="TIGR00566">
    <property type="entry name" value="trpG_papA"/>
    <property type="match status" value="1"/>
</dbReference>
<keyword evidence="4" id="KW-0315">Glutamine amidotransferase</keyword>
<dbReference type="PANTHER" id="PTHR11236">
    <property type="entry name" value="AMINOBENZOATE/ANTHRANILATE SYNTHASE"/>
    <property type="match status" value="1"/>
</dbReference>
<dbReference type="PRINTS" id="PR00097">
    <property type="entry name" value="ANTSNTHASEII"/>
</dbReference>
<proteinExistence type="inferred from homology"/>
<dbReference type="PRINTS" id="PR00096">
    <property type="entry name" value="GATASE"/>
</dbReference>
<dbReference type="CDD" id="cd01743">
    <property type="entry name" value="GATase1_Anthranilate_Synthase"/>
    <property type="match status" value="1"/>
</dbReference>
<dbReference type="InterPro" id="IPR006221">
    <property type="entry name" value="TrpG/PapA_dom"/>
</dbReference>
<evidence type="ECO:0000259" key="8">
    <source>
        <dbReference type="Pfam" id="PF04715"/>
    </source>
</evidence>
<evidence type="ECO:0000256" key="2">
    <source>
        <dbReference type="ARBA" id="ARBA00013139"/>
    </source>
</evidence>
<dbReference type="InterPro" id="IPR029062">
    <property type="entry name" value="Class_I_gatase-like"/>
</dbReference>
<dbReference type="InterPro" id="IPR019999">
    <property type="entry name" value="Anth_synth_I-like"/>
</dbReference>
<dbReference type="EC" id="2.6.1.85" evidence="2"/>
<reference evidence="9 10" key="1">
    <citation type="submission" date="2023-12" db="EMBL/GenBank/DDBJ databases">
        <title>Amycolatopsis sp. V23-08.</title>
        <authorList>
            <person name="Somphong A."/>
        </authorList>
    </citation>
    <scope>NUCLEOTIDE SEQUENCE [LARGE SCALE GENOMIC DNA]</scope>
    <source>
        <strain evidence="9 10">V23-08</strain>
    </source>
</reference>
<dbReference type="InterPro" id="IPR015890">
    <property type="entry name" value="Chorismate_C"/>
</dbReference>